<comment type="caution">
    <text evidence="1">The sequence shown here is derived from an EMBL/GenBank/DDBJ whole genome shotgun (WGS) entry which is preliminary data.</text>
</comment>
<evidence type="ECO:0000313" key="1">
    <source>
        <dbReference type="EMBL" id="KAJ7550796.1"/>
    </source>
</evidence>
<name>A0ACC2D905_DIPCM</name>
<protein>
    <submittedName>
        <fullName evidence="1">Uncharacterized protein</fullName>
    </submittedName>
</protein>
<proteinExistence type="predicted"/>
<organism evidence="1 2">
    <name type="scientific">Diphasiastrum complanatum</name>
    <name type="common">Issler's clubmoss</name>
    <name type="synonym">Lycopodium complanatum</name>
    <dbReference type="NCBI Taxonomy" id="34168"/>
    <lineage>
        <taxon>Eukaryota</taxon>
        <taxon>Viridiplantae</taxon>
        <taxon>Streptophyta</taxon>
        <taxon>Embryophyta</taxon>
        <taxon>Tracheophyta</taxon>
        <taxon>Lycopodiopsida</taxon>
        <taxon>Lycopodiales</taxon>
        <taxon>Lycopodiaceae</taxon>
        <taxon>Lycopodioideae</taxon>
        <taxon>Diphasiastrum</taxon>
    </lineage>
</organism>
<gene>
    <name evidence="1" type="ORF">O6H91_07G118600</name>
</gene>
<sequence length="567" mass="63352">MVKQGPCCHCGITTTPLWRNGPPDKPVLCNACGSRWRTKGTLCNYMPIHSGGSGSTTHESLSCKWLGGTNTYQNLSESCLYKKKEQECGNQELSFLMKENQNVGHNLDLGTYMSNFQVSMRKRGCHSSAILFAVPRPLRDAVPSKKRTLRSRYHASQEKLKKKMTTFDELQTSASTCLSKVDMGIERRLNKLFMKELQWSVLDTEAGSILSENMHSVHVKASIDADYKFAAGMLHLPSAGKNLTGVKEDKQVWKKLEGGLVHSKRISIHNKALLENFPYNKRDVLSSSQSPLIFLELKDILNFETFTSLLSDQELKQVMQFVSSVDMANIPNSLKSMFISSQFEGALSNFQQLLSEGMFDCSEMGLSPNVLGHYEQLLVLTDLAATGWMDQCSQLRTHNTRRRSNFQIRNGVKEKVSESFSTGDSFCSAYANYAEVKFPAGWSPLKSRHKTKEGFESCTIPGAGASTSPQHRRVYPEIGDGRYDKAVRSSELSSSDESVDNELMPGAQNHLSSFKSKKSSAYQLQRNLFSGFSYSAIFSEDTEENDSDNDMLVNVPSTMSFQQAVLL</sequence>
<reference evidence="2" key="1">
    <citation type="journal article" date="2024" name="Proc. Natl. Acad. Sci. U.S.A.">
        <title>Extraordinary preservation of gene collinearity over three hundred million years revealed in homosporous lycophytes.</title>
        <authorList>
            <person name="Li C."/>
            <person name="Wickell D."/>
            <person name="Kuo L.Y."/>
            <person name="Chen X."/>
            <person name="Nie B."/>
            <person name="Liao X."/>
            <person name="Peng D."/>
            <person name="Ji J."/>
            <person name="Jenkins J."/>
            <person name="Williams M."/>
            <person name="Shu S."/>
            <person name="Plott C."/>
            <person name="Barry K."/>
            <person name="Rajasekar S."/>
            <person name="Grimwood J."/>
            <person name="Han X."/>
            <person name="Sun S."/>
            <person name="Hou Z."/>
            <person name="He W."/>
            <person name="Dai G."/>
            <person name="Sun C."/>
            <person name="Schmutz J."/>
            <person name="Leebens-Mack J.H."/>
            <person name="Li F.W."/>
            <person name="Wang L."/>
        </authorList>
    </citation>
    <scope>NUCLEOTIDE SEQUENCE [LARGE SCALE GENOMIC DNA]</scope>
    <source>
        <strain evidence="2">cv. PW_Plant_1</strain>
    </source>
</reference>
<evidence type="ECO:0000313" key="2">
    <source>
        <dbReference type="Proteomes" id="UP001162992"/>
    </source>
</evidence>
<dbReference type="EMBL" id="CM055098">
    <property type="protein sequence ID" value="KAJ7550796.1"/>
    <property type="molecule type" value="Genomic_DNA"/>
</dbReference>
<dbReference type="Proteomes" id="UP001162992">
    <property type="component" value="Chromosome 7"/>
</dbReference>
<accession>A0ACC2D905</accession>
<keyword evidence="2" id="KW-1185">Reference proteome</keyword>